<evidence type="ECO:0000313" key="6">
    <source>
        <dbReference type="EnsemblMetazoa" id="LLOJ009844-PA"/>
    </source>
</evidence>
<feature type="domain" description="ERp29 N-terminal" evidence="5">
    <location>
        <begin position="23"/>
        <end position="146"/>
    </location>
</feature>
<name>A0A1B0EXS6_LUTLO</name>
<dbReference type="VEuPathDB" id="VectorBase:LLONM1_003121"/>
<feature type="domain" description="Endoplasmic reticulum resident protein 29 C-terminal" evidence="4">
    <location>
        <begin position="148"/>
        <end position="243"/>
    </location>
</feature>
<dbReference type="AlphaFoldDB" id="A0A1B0EXS6"/>
<dbReference type="VEuPathDB" id="VectorBase:LLOJ009844"/>
<keyword evidence="2" id="KW-0175">Coiled coil</keyword>
<dbReference type="InterPro" id="IPR036356">
    <property type="entry name" value="ERp29_C_sf"/>
</dbReference>
<evidence type="ECO:0000256" key="2">
    <source>
        <dbReference type="SAM" id="Coils"/>
    </source>
</evidence>
<sequence length="256" mass="29236">MFLLKYYFLTLLAIGVLLHSGEACKGCVELDEITFDKLISRFPATLVKFDVAYPYGDKHEAFSAFAQDVAEVDDLLVALVGIKDYGEKDNANLGKKYNVEEKDLPRIKIIKRDNPKEWIDYPADLPVTKDNIKTFVRENTNLYIGLTGCLQEFDELAARFMEALAKDEKEAQEVLKEAQEEEKKFNGEENSGRMYIAIMQRVLEKGEDFIESERERVKGLQGKKLSPSKKLLLEHRLNILAAFKHTKSTTSDKSEL</sequence>
<reference evidence="6" key="1">
    <citation type="submission" date="2020-05" db="UniProtKB">
        <authorList>
            <consortium name="EnsemblMetazoa"/>
        </authorList>
    </citation>
    <scope>IDENTIFICATION</scope>
    <source>
        <strain evidence="6">Jacobina</strain>
    </source>
</reference>
<dbReference type="InterPro" id="IPR036249">
    <property type="entry name" value="Thioredoxin-like_sf"/>
</dbReference>
<evidence type="ECO:0000313" key="7">
    <source>
        <dbReference type="Proteomes" id="UP000092461"/>
    </source>
</evidence>
<protein>
    <recommendedName>
        <fullName evidence="8">Erp29</fullName>
    </recommendedName>
</protein>
<dbReference type="Gene3D" id="1.20.1150.12">
    <property type="entry name" value="Endoplasmic reticulum resident protein 29, C-terminal domain"/>
    <property type="match status" value="1"/>
</dbReference>
<evidence type="ECO:0000259" key="5">
    <source>
        <dbReference type="Pfam" id="PF07912"/>
    </source>
</evidence>
<evidence type="ECO:0000256" key="1">
    <source>
        <dbReference type="ARBA" id="ARBA00022824"/>
    </source>
</evidence>
<dbReference type="Gene3D" id="3.40.30.10">
    <property type="entry name" value="Glutaredoxin"/>
    <property type="match status" value="1"/>
</dbReference>
<organism evidence="6 7">
    <name type="scientific">Lutzomyia longipalpis</name>
    <name type="common">Sand fly</name>
    <dbReference type="NCBI Taxonomy" id="7200"/>
    <lineage>
        <taxon>Eukaryota</taxon>
        <taxon>Metazoa</taxon>
        <taxon>Ecdysozoa</taxon>
        <taxon>Arthropoda</taxon>
        <taxon>Hexapoda</taxon>
        <taxon>Insecta</taxon>
        <taxon>Pterygota</taxon>
        <taxon>Neoptera</taxon>
        <taxon>Endopterygota</taxon>
        <taxon>Diptera</taxon>
        <taxon>Nematocera</taxon>
        <taxon>Psychodoidea</taxon>
        <taxon>Psychodidae</taxon>
        <taxon>Lutzomyia</taxon>
        <taxon>Lutzomyia</taxon>
    </lineage>
</organism>
<dbReference type="InterPro" id="IPR012883">
    <property type="entry name" value="ERp29_N"/>
</dbReference>
<keyword evidence="7" id="KW-1185">Reference proteome</keyword>
<evidence type="ECO:0000259" key="4">
    <source>
        <dbReference type="Pfam" id="PF07749"/>
    </source>
</evidence>
<evidence type="ECO:0008006" key="8">
    <source>
        <dbReference type="Google" id="ProtNLM"/>
    </source>
</evidence>
<feature type="signal peptide" evidence="3">
    <location>
        <begin position="1"/>
        <end position="23"/>
    </location>
</feature>
<feature type="coiled-coil region" evidence="2">
    <location>
        <begin position="157"/>
        <end position="191"/>
    </location>
</feature>
<dbReference type="PANTHER" id="PTHR12211:SF0">
    <property type="entry name" value="ENDOPLASMIC RETICULUM RESIDENT PROTEIN 29"/>
    <property type="match status" value="1"/>
</dbReference>
<dbReference type="Pfam" id="PF07749">
    <property type="entry name" value="ERp29"/>
    <property type="match status" value="1"/>
</dbReference>
<dbReference type="EnsemblMetazoa" id="LLOJ009844-RA">
    <property type="protein sequence ID" value="LLOJ009844-PA"/>
    <property type="gene ID" value="LLOJ009844"/>
</dbReference>
<dbReference type="Pfam" id="PF07912">
    <property type="entry name" value="ERp29_N"/>
    <property type="match status" value="1"/>
</dbReference>
<dbReference type="Proteomes" id="UP000092461">
    <property type="component" value="Unassembled WGS sequence"/>
</dbReference>
<dbReference type="FunFam" id="3.40.30.10:FF:000133">
    <property type="entry name" value="Endoplasmic reticulum resident protein 29"/>
    <property type="match status" value="1"/>
</dbReference>
<dbReference type="EMBL" id="AJWK01034447">
    <property type="status" value="NOT_ANNOTATED_CDS"/>
    <property type="molecule type" value="Genomic_DNA"/>
</dbReference>
<dbReference type="InterPro" id="IPR011679">
    <property type="entry name" value="ERp29_C"/>
</dbReference>
<feature type="chain" id="PRO_5008407184" description="Erp29" evidence="3">
    <location>
        <begin position="24"/>
        <end position="256"/>
    </location>
</feature>
<dbReference type="PANTHER" id="PTHR12211">
    <property type="entry name" value="ENDOPLASMIC RETICULUM PROTEIN ERP29"/>
    <property type="match status" value="1"/>
</dbReference>
<dbReference type="SUPFAM" id="SSF47933">
    <property type="entry name" value="ERP29 C domain-like"/>
    <property type="match status" value="1"/>
</dbReference>
<keyword evidence="1" id="KW-0256">Endoplasmic reticulum</keyword>
<dbReference type="InterPro" id="IPR016855">
    <property type="entry name" value="ERp29"/>
</dbReference>
<dbReference type="GO" id="GO:0009306">
    <property type="term" value="P:protein secretion"/>
    <property type="evidence" value="ECO:0007669"/>
    <property type="project" value="InterPro"/>
</dbReference>
<dbReference type="GO" id="GO:0005788">
    <property type="term" value="C:endoplasmic reticulum lumen"/>
    <property type="evidence" value="ECO:0007669"/>
    <property type="project" value="InterPro"/>
</dbReference>
<evidence type="ECO:0000256" key="3">
    <source>
        <dbReference type="SAM" id="SignalP"/>
    </source>
</evidence>
<keyword evidence="3" id="KW-0732">Signal</keyword>
<dbReference type="SUPFAM" id="SSF52833">
    <property type="entry name" value="Thioredoxin-like"/>
    <property type="match status" value="1"/>
</dbReference>
<proteinExistence type="predicted"/>
<accession>A0A1B0EXS6</accession>